<dbReference type="RefSeq" id="WP_004799554.1">
    <property type="nucleotide sequence ID" value="NZ_CABKNA010000004.1"/>
</dbReference>
<protein>
    <recommendedName>
        <fullName evidence="3">P22 coat protein</fullName>
    </recommendedName>
</protein>
<dbReference type="Proteomes" id="UP000753219">
    <property type="component" value="Unassembled WGS sequence"/>
</dbReference>
<reference evidence="1" key="1">
    <citation type="submission" date="2021-02" db="EMBL/GenBank/DDBJ databases">
        <title>Infant gut strain persistence is associated with maternal origin, phylogeny, and functional potential including surface adhesion and iron acquisition.</title>
        <authorList>
            <person name="Lou Y.C."/>
        </authorList>
    </citation>
    <scope>NUCLEOTIDE SEQUENCE</scope>
    <source>
        <strain evidence="1">L3_108_103G1_dasL3_108_103G1_concoct_2</strain>
    </source>
</reference>
<accession>A0A942WEP8</accession>
<proteinExistence type="predicted"/>
<dbReference type="GeneID" id="92793458"/>
<evidence type="ECO:0000313" key="2">
    <source>
        <dbReference type="Proteomes" id="UP000753219"/>
    </source>
</evidence>
<sequence length="366" mass="40519">MNEILTPQIIAREALMVLENNLVMANLVHRDYNDEFVAGVGDTISIRKPAKFVAHNFTGEINVQDAVEGKTSVKLDHFRDVSFTVSSKEMTLDIKNFSEQFLQPALMAIAQTMDEDLLNTVAEVTNSVSATAKPTNLEDIAKIAKHMDINKAPMSMRRLVLNPEHKYRYALTDNLSKVSYAGTGDTLRNAELGKIYSLDTYMDQNAPYSYSDKPGTMTECNVTGKVNAKEVAVSGAKAENATLKKGDGLIIDGRMYRIEEDATAASGAIAKVKLDMPLHLTMDSPMKAYIVNKHHSLAFHRNAICLVTRPLELPMGNKNAAVIQHNGLGIRVVYDYDQKTKKDYISLDILYGIKLLYPELACKLVG</sequence>
<organism evidence="1 2">
    <name type="scientific">Amedibacillus dolichus</name>
    <dbReference type="NCBI Taxonomy" id="31971"/>
    <lineage>
        <taxon>Bacteria</taxon>
        <taxon>Bacillati</taxon>
        <taxon>Bacillota</taxon>
        <taxon>Erysipelotrichia</taxon>
        <taxon>Erysipelotrichales</taxon>
        <taxon>Erysipelotrichaceae</taxon>
        <taxon>Amedibacillus</taxon>
    </lineage>
</organism>
<dbReference type="EMBL" id="JAGZMZ010000001">
    <property type="protein sequence ID" value="MBS4883251.1"/>
    <property type="molecule type" value="Genomic_DNA"/>
</dbReference>
<dbReference type="InterPro" id="IPR024659">
    <property type="entry name" value="Phage_coat_Gp5"/>
</dbReference>
<comment type="caution">
    <text evidence="1">The sequence shown here is derived from an EMBL/GenBank/DDBJ whole genome shotgun (WGS) entry which is preliminary data.</text>
</comment>
<evidence type="ECO:0008006" key="3">
    <source>
        <dbReference type="Google" id="ProtNLM"/>
    </source>
</evidence>
<dbReference type="AlphaFoldDB" id="A0A942WEP8"/>
<gene>
    <name evidence="1" type="ORF">KHZ85_00555</name>
</gene>
<name>A0A942WEP8_9FIRM</name>
<dbReference type="Pfam" id="PF11651">
    <property type="entry name" value="P22_CoatProtein"/>
    <property type="match status" value="1"/>
</dbReference>
<evidence type="ECO:0000313" key="1">
    <source>
        <dbReference type="EMBL" id="MBS4883251.1"/>
    </source>
</evidence>